<dbReference type="PANTHER" id="PTHR11774:SF6">
    <property type="entry name" value="PROTEIN FARNESYLTRANSFERASE SUBUNIT BETA"/>
    <property type="match status" value="1"/>
</dbReference>
<dbReference type="InterPro" id="IPR001330">
    <property type="entry name" value="Prenyltrans"/>
</dbReference>
<accession>A0A9D4Z0W8</accession>
<evidence type="ECO:0000259" key="10">
    <source>
        <dbReference type="Pfam" id="PF00432"/>
    </source>
</evidence>
<comment type="subunit">
    <text evidence="9">Heterodimer of FTA and FTB.</text>
</comment>
<dbReference type="Pfam" id="PF00432">
    <property type="entry name" value="Prenyltrans"/>
    <property type="match status" value="1"/>
</dbReference>
<proteinExistence type="inferred from homology"/>
<keyword evidence="12" id="KW-1185">Reference proteome</keyword>
<evidence type="ECO:0000256" key="9">
    <source>
        <dbReference type="RuleBase" id="RU365056"/>
    </source>
</evidence>
<dbReference type="GO" id="GO:0004660">
    <property type="term" value="F:protein farnesyltransferase activity"/>
    <property type="evidence" value="ECO:0007669"/>
    <property type="project" value="UniProtKB-UniRule"/>
</dbReference>
<dbReference type="Gene3D" id="1.50.10.20">
    <property type="match status" value="1"/>
</dbReference>
<dbReference type="GO" id="GO:0008270">
    <property type="term" value="F:zinc ion binding"/>
    <property type="evidence" value="ECO:0007669"/>
    <property type="project" value="UniProtKB-UniRule"/>
</dbReference>
<keyword evidence="5 9" id="KW-0808">Transferase</keyword>
<dbReference type="AlphaFoldDB" id="A0A9D4Z0W8"/>
<keyword evidence="8 9" id="KW-0862">Zinc</keyword>
<dbReference type="OrthoDB" id="10261146at2759"/>
<reference evidence="11" key="2">
    <citation type="submission" date="2020-11" db="EMBL/GenBank/DDBJ databases">
        <authorList>
            <person name="Cecchin M."/>
            <person name="Marcolungo L."/>
            <person name="Rossato M."/>
            <person name="Girolomoni L."/>
            <person name="Cosentino E."/>
            <person name="Cuine S."/>
            <person name="Li-Beisson Y."/>
            <person name="Delledonne M."/>
            <person name="Ballottari M."/>
        </authorList>
    </citation>
    <scope>NUCLEOTIDE SEQUENCE</scope>
    <source>
        <strain evidence="11">211/11P</strain>
        <tissue evidence="11">Whole cell</tissue>
    </source>
</reference>
<comment type="function">
    <text evidence="9">Catalyzes the transfer of a farnesyl moiety from farnesyl diphosphate to a cysteine at the fourth position from the C-terminus of several proteins. The beta subunit is responsible for peptide-binding.</text>
</comment>
<dbReference type="EC" id="2.5.1.58" evidence="2 9"/>
<evidence type="ECO:0000313" key="11">
    <source>
        <dbReference type="EMBL" id="KAI3436348.1"/>
    </source>
</evidence>
<sequence length="551" mass="57413">MDALDTTTTVDQADLERRVAAAYTRYTEVGLEAQDDDLVLKRQLHAKYLCGGLGQLPSGFVSLDASRTWICYWITHGLALLDAPLPSSPGRESIIQFIASCQHLEGGFGGGPYQLPHLAPTYAAVSTLVTLGGADALLVVDRPKLHSFLLRMCVGPEQGGGMTMHEGGEVDVRGCYCALAACEMLLLDKAAVGEACGMIDYIRHCQSHEGGIGGEPWNEAHGGYTFCGLAAAVLLGKAQALDLDGLLRWAVRCQGQVEGGFMGRTNKLVDGCYSFWQGGAFPLLAALLAEQRQQPAAAASAAPGSARSAPASPAAAAADAAAAGGAAQRVLGLLLDDGGDENDSSSDSADGAATSLTEWVARLPHLSPQAAASQRQQQLQKQLDGVVEAAIEAEERYTAAAGTAAGGPLQQEALALLEQASELQKAGVACQQHLESLSSAAPAVLGQAASSGGTAYGEGRQAQLPLLYDAAALQLWLLKCCQAGPRGGMRDKPGKQPDYYHTCYCLSGLSSSQHYSGTVLGGEQNLLVAADPVCNVVAAKLEAAQRYFREL</sequence>
<comment type="cofactor">
    <cofactor evidence="9">
        <name>Zn(2+)</name>
        <dbReference type="ChEBI" id="CHEBI:29105"/>
    </cofactor>
    <text evidence="9">Binds 1 zinc ion per subunit.</text>
</comment>
<evidence type="ECO:0000256" key="6">
    <source>
        <dbReference type="ARBA" id="ARBA00022723"/>
    </source>
</evidence>
<dbReference type="GO" id="GO:0005965">
    <property type="term" value="C:protein farnesyltransferase complex"/>
    <property type="evidence" value="ECO:0007669"/>
    <property type="project" value="UniProtKB-UniRule"/>
</dbReference>
<dbReference type="GO" id="GO:0097354">
    <property type="term" value="P:prenylation"/>
    <property type="evidence" value="ECO:0007669"/>
    <property type="project" value="UniProtKB-UniRule"/>
</dbReference>
<gene>
    <name evidence="11" type="ORF">D9Q98_002401</name>
</gene>
<evidence type="ECO:0000256" key="4">
    <source>
        <dbReference type="ARBA" id="ARBA00022602"/>
    </source>
</evidence>
<evidence type="ECO:0000256" key="2">
    <source>
        <dbReference type="ARBA" id="ARBA00012702"/>
    </source>
</evidence>
<dbReference type="InterPro" id="IPR026872">
    <property type="entry name" value="FTB"/>
</dbReference>
<evidence type="ECO:0000313" key="12">
    <source>
        <dbReference type="Proteomes" id="UP001055712"/>
    </source>
</evidence>
<evidence type="ECO:0000256" key="5">
    <source>
        <dbReference type="ARBA" id="ARBA00022679"/>
    </source>
</evidence>
<comment type="caution">
    <text evidence="11">The sequence shown here is derived from an EMBL/GenBank/DDBJ whole genome shotgun (WGS) entry which is preliminary data.</text>
</comment>
<keyword evidence="6 9" id="KW-0479">Metal-binding</keyword>
<organism evidence="11 12">
    <name type="scientific">Chlorella vulgaris</name>
    <name type="common">Green alga</name>
    <dbReference type="NCBI Taxonomy" id="3077"/>
    <lineage>
        <taxon>Eukaryota</taxon>
        <taxon>Viridiplantae</taxon>
        <taxon>Chlorophyta</taxon>
        <taxon>core chlorophytes</taxon>
        <taxon>Trebouxiophyceae</taxon>
        <taxon>Chlorellales</taxon>
        <taxon>Chlorellaceae</taxon>
        <taxon>Chlorella clade</taxon>
        <taxon>Chlorella</taxon>
    </lineage>
</organism>
<evidence type="ECO:0000256" key="7">
    <source>
        <dbReference type="ARBA" id="ARBA00022737"/>
    </source>
</evidence>
<name>A0A9D4Z0W8_CHLVU</name>
<dbReference type="CDD" id="cd02893">
    <property type="entry name" value="FTase"/>
    <property type="match status" value="1"/>
</dbReference>
<evidence type="ECO:0000256" key="8">
    <source>
        <dbReference type="ARBA" id="ARBA00022833"/>
    </source>
</evidence>
<comment type="similarity">
    <text evidence="1 9">Belongs to the protein prenyltransferase subunit beta family.</text>
</comment>
<evidence type="ECO:0000256" key="3">
    <source>
        <dbReference type="ARBA" id="ARBA00015798"/>
    </source>
</evidence>
<keyword evidence="7" id="KW-0677">Repeat</keyword>
<protein>
    <recommendedName>
        <fullName evidence="3 9">Protein farnesyltransferase subunit beta</fullName>
        <shortName evidence="9">FTase-beta</shortName>
        <ecNumber evidence="2 9">2.5.1.58</ecNumber>
    </recommendedName>
</protein>
<dbReference type="SUPFAM" id="SSF48239">
    <property type="entry name" value="Terpenoid cyclases/Protein prenyltransferases"/>
    <property type="match status" value="1"/>
</dbReference>
<comment type="catalytic activity">
    <reaction evidence="9">
        <text>L-cysteinyl-[protein] + (2E,6E)-farnesyl diphosphate = S-(2E,6E)-farnesyl-L-cysteinyl-[protein] + diphosphate</text>
        <dbReference type="Rhea" id="RHEA:13345"/>
        <dbReference type="Rhea" id="RHEA-COMP:10131"/>
        <dbReference type="Rhea" id="RHEA-COMP:11535"/>
        <dbReference type="ChEBI" id="CHEBI:29950"/>
        <dbReference type="ChEBI" id="CHEBI:33019"/>
        <dbReference type="ChEBI" id="CHEBI:86019"/>
        <dbReference type="ChEBI" id="CHEBI:175763"/>
    </reaction>
</comment>
<dbReference type="EMBL" id="SIDB01000002">
    <property type="protein sequence ID" value="KAI3436348.1"/>
    <property type="molecule type" value="Genomic_DNA"/>
</dbReference>
<dbReference type="InterPro" id="IPR045089">
    <property type="entry name" value="PGGT1B-like"/>
</dbReference>
<reference evidence="11" key="1">
    <citation type="journal article" date="2019" name="Plant J.">
        <title>Chlorella vulgaris genome assembly and annotation reveals the molecular basis for metabolic acclimation to high light conditions.</title>
        <authorList>
            <person name="Cecchin M."/>
            <person name="Marcolungo L."/>
            <person name="Rossato M."/>
            <person name="Girolomoni L."/>
            <person name="Cosentino E."/>
            <person name="Cuine S."/>
            <person name="Li-Beisson Y."/>
            <person name="Delledonne M."/>
            <person name="Ballottari M."/>
        </authorList>
    </citation>
    <scope>NUCLEOTIDE SEQUENCE</scope>
    <source>
        <strain evidence="11">211/11P</strain>
    </source>
</reference>
<feature type="domain" description="Prenyltransferase alpha-alpha toroid" evidence="10">
    <location>
        <begin position="40"/>
        <end position="536"/>
    </location>
</feature>
<dbReference type="PANTHER" id="PTHR11774">
    <property type="entry name" value="GERANYLGERANYL TRANSFERASE TYPE BETA SUBUNIT"/>
    <property type="match status" value="1"/>
</dbReference>
<keyword evidence="4 9" id="KW-0637">Prenyltransferase</keyword>
<evidence type="ECO:0000256" key="1">
    <source>
        <dbReference type="ARBA" id="ARBA00010497"/>
    </source>
</evidence>
<dbReference type="InterPro" id="IPR008930">
    <property type="entry name" value="Terpenoid_cyclase/PrenylTrfase"/>
</dbReference>
<dbReference type="Proteomes" id="UP001055712">
    <property type="component" value="Unassembled WGS sequence"/>
</dbReference>